<dbReference type="GO" id="GO:0000917">
    <property type="term" value="P:division septum assembly"/>
    <property type="evidence" value="ECO:0007669"/>
    <property type="project" value="TreeGrafter"/>
</dbReference>
<dbReference type="SUPFAM" id="SSF64383">
    <property type="entry name" value="Cell-division protein ZipA, C-terminal domain"/>
    <property type="match status" value="1"/>
</dbReference>
<dbReference type="KEGG" id="tvr:TVD_05055"/>
<feature type="region of interest" description="Disordered" evidence="10">
    <location>
        <begin position="46"/>
        <end position="177"/>
    </location>
</feature>
<evidence type="ECO:0000256" key="10">
    <source>
        <dbReference type="SAM" id="MobiDB-lite"/>
    </source>
</evidence>
<dbReference type="Gene3D" id="3.30.1400.10">
    <property type="entry name" value="ZipA, C-terminal FtsZ-binding domain"/>
    <property type="match status" value="1"/>
</dbReference>
<comment type="function">
    <text evidence="8">Essential cell division protein that stabilizes the FtsZ protofilaments by cross-linking them and that serves as a cytoplasmic membrane anchor for the Z ring. Also required for the recruitment to the septal ring of downstream cell division proteins.</text>
</comment>
<comment type="similarity">
    <text evidence="8">Belongs to the ZipA family.</text>
</comment>
<evidence type="ECO:0000313" key="13">
    <source>
        <dbReference type="Proteomes" id="UP000064201"/>
    </source>
</evidence>
<evidence type="ECO:0000256" key="4">
    <source>
        <dbReference type="ARBA" id="ARBA00022692"/>
    </source>
</evidence>
<dbReference type="EMBL" id="CP011367">
    <property type="protein sequence ID" value="AKJ96421.1"/>
    <property type="molecule type" value="Genomic_DNA"/>
</dbReference>
<dbReference type="GO" id="GO:0032153">
    <property type="term" value="C:cell division site"/>
    <property type="evidence" value="ECO:0007669"/>
    <property type="project" value="TreeGrafter"/>
</dbReference>
<dbReference type="Pfam" id="PF04354">
    <property type="entry name" value="ZipA_C"/>
    <property type="match status" value="1"/>
</dbReference>
<dbReference type="RefSeq" id="WP_047251908.1">
    <property type="nucleotide sequence ID" value="NZ_CP011367.1"/>
</dbReference>
<keyword evidence="5" id="KW-1133">Transmembrane helix</keyword>
<dbReference type="PANTHER" id="PTHR38685">
    <property type="entry name" value="CELL DIVISION PROTEIN ZIPA"/>
    <property type="match status" value="1"/>
</dbReference>
<dbReference type="InterPro" id="IPR036765">
    <property type="entry name" value="ZipA_FtsZ-bd_C_sf"/>
</dbReference>
<keyword evidence="6 9" id="KW-0472">Membrane</keyword>
<sequence length="405" mass="44945">MRISLVILGIVLIAGIWAAHRLRARAQQRDMEDDAADWGDEAVHIRASDEPGDKRWYAPAEPGDSAEPEAGWGDPLDTGRSVRTGGAREPAFDEPRIPGAAREERHEPHLGVTANDDEPDLEPDYGRRGERAQDIYGVLDSDDEPTPPPPHGAFEPSPEDRPARARRKGSTSAPVERAREAFGGLGARLRSGMDRLRPRKLKPTRAHDTLGEHLDPDHEMNPDLIEQPAPDMETLGEYVSEPRVVGRNPRAERRPSEEKILLLHVVAPRNKPFTGVALGAAMQRAGMTPGEMDIYHFFEPETDAGVPLFSAANMVPPGTLREEDLADMMTPGVTLFTQVHRSAEPQRAFEALLEHAHVLARDLGGSILDAQQSTATNQTLAYMREDLSDWLRRHRPDVLRRRSTR</sequence>
<evidence type="ECO:0000256" key="2">
    <source>
        <dbReference type="ARBA" id="ARBA00022519"/>
    </source>
</evidence>
<evidence type="ECO:0000259" key="11">
    <source>
        <dbReference type="SMART" id="SM00771"/>
    </source>
</evidence>
<keyword evidence="2 9" id="KW-0997">Cell inner membrane</keyword>
<feature type="compositionally biased region" description="Basic and acidic residues" evidence="10">
    <location>
        <begin position="124"/>
        <end position="133"/>
    </location>
</feature>
<evidence type="ECO:0000313" key="12">
    <source>
        <dbReference type="EMBL" id="AKJ96421.1"/>
    </source>
</evidence>
<evidence type="ECO:0000256" key="7">
    <source>
        <dbReference type="ARBA" id="ARBA00023306"/>
    </source>
</evidence>
<keyword evidence="1 9" id="KW-1003">Cell membrane</keyword>
<keyword evidence="7 8" id="KW-0131">Cell cycle</keyword>
<feature type="compositionally biased region" description="Basic and acidic residues" evidence="10">
    <location>
        <begin position="90"/>
        <end position="109"/>
    </location>
</feature>
<evidence type="ECO:0000256" key="8">
    <source>
        <dbReference type="RuleBase" id="RU003612"/>
    </source>
</evidence>
<dbReference type="InterPro" id="IPR007449">
    <property type="entry name" value="ZipA_FtsZ-bd_C"/>
</dbReference>
<accession>A0A0G3GC44</accession>
<keyword evidence="3 8" id="KW-0132">Cell division</keyword>
<dbReference type="AlphaFoldDB" id="A0A0G3GC44"/>
<evidence type="ECO:0000256" key="1">
    <source>
        <dbReference type="ARBA" id="ARBA00022475"/>
    </source>
</evidence>
<proteinExistence type="inferred from homology"/>
<protein>
    <recommendedName>
        <fullName evidence="8">Cell division protein ZipA</fullName>
    </recommendedName>
</protein>
<dbReference type="OrthoDB" id="7054914at2"/>
<dbReference type="InterPro" id="IPR011919">
    <property type="entry name" value="Cell_div_ZipA"/>
</dbReference>
<dbReference type="PATRIC" id="fig|106634.4.peg.1029"/>
<gene>
    <name evidence="12" type="ORF">TVD_05055</name>
</gene>
<organism evidence="12 13">
    <name type="scientific">Thioalkalivibrio versutus</name>
    <dbReference type="NCBI Taxonomy" id="106634"/>
    <lineage>
        <taxon>Bacteria</taxon>
        <taxon>Pseudomonadati</taxon>
        <taxon>Pseudomonadota</taxon>
        <taxon>Gammaproteobacteria</taxon>
        <taxon>Chromatiales</taxon>
        <taxon>Ectothiorhodospiraceae</taxon>
        <taxon>Thioalkalivibrio</taxon>
    </lineage>
</organism>
<evidence type="ECO:0000256" key="9">
    <source>
        <dbReference type="RuleBase" id="RU003613"/>
    </source>
</evidence>
<feature type="compositionally biased region" description="Basic and acidic residues" evidence="10">
    <location>
        <begin position="46"/>
        <end position="56"/>
    </location>
</feature>
<evidence type="ECO:0000256" key="3">
    <source>
        <dbReference type="ARBA" id="ARBA00022618"/>
    </source>
</evidence>
<dbReference type="PANTHER" id="PTHR38685:SF1">
    <property type="entry name" value="CELL DIVISION PROTEIN ZIPA"/>
    <property type="match status" value="1"/>
</dbReference>
<name>A0A0G3GC44_9GAMM</name>
<evidence type="ECO:0000256" key="5">
    <source>
        <dbReference type="ARBA" id="ARBA00022989"/>
    </source>
</evidence>
<keyword evidence="13" id="KW-1185">Reference proteome</keyword>
<dbReference type="STRING" id="106634.TVD_05055"/>
<dbReference type="Proteomes" id="UP000064201">
    <property type="component" value="Chromosome"/>
</dbReference>
<dbReference type="GO" id="GO:0005886">
    <property type="term" value="C:plasma membrane"/>
    <property type="evidence" value="ECO:0007669"/>
    <property type="project" value="UniProtKB-SubCell"/>
</dbReference>
<evidence type="ECO:0000256" key="6">
    <source>
        <dbReference type="ARBA" id="ARBA00023136"/>
    </source>
</evidence>
<dbReference type="SMART" id="SM00771">
    <property type="entry name" value="ZipA_C"/>
    <property type="match status" value="1"/>
</dbReference>
<comment type="subcellular location">
    <subcellularLocation>
        <location evidence="9">Cell inner membrane</location>
        <topology evidence="9">Single-pass type I membrane protein</topology>
    </subcellularLocation>
</comment>
<keyword evidence="4 9" id="KW-0812">Transmembrane</keyword>
<reference evidence="12 13" key="1">
    <citation type="submission" date="2015-04" db="EMBL/GenBank/DDBJ databases">
        <title>Complete Sequence for the Genome of the Thioalkalivibrio versutus D301.</title>
        <authorList>
            <person name="Mu T."/>
            <person name="Zhou J."/>
            <person name="Xu X."/>
        </authorList>
    </citation>
    <scope>NUCLEOTIDE SEQUENCE [LARGE SCALE GENOMIC DNA]</scope>
    <source>
        <strain evidence="12 13">D301</strain>
    </source>
</reference>
<feature type="domain" description="ZipA C-terminal FtsZ-binding" evidence="11">
    <location>
        <begin position="257"/>
        <end position="387"/>
    </location>
</feature>